<feature type="compositionally biased region" description="Basic residues" evidence="7">
    <location>
        <begin position="96"/>
        <end position="105"/>
    </location>
</feature>
<dbReference type="PANTHER" id="PTHR34137">
    <property type="entry name" value="EXODEOXYRIBONUCLEASE 7 SMALL SUBUNIT"/>
    <property type="match status" value="1"/>
</dbReference>
<dbReference type="Gene3D" id="1.10.287.1040">
    <property type="entry name" value="Exonuclease VII, small subunit"/>
    <property type="match status" value="1"/>
</dbReference>
<accession>A0A517W3G3</accession>
<dbReference type="NCBIfam" id="TIGR01280">
    <property type="entry name" value="xseB"/>
    <property type="match status" value="1"/>
</dbReference>
<dbReference type="PANTHER" id="PTHR34137:SF1">
    <property type="entry name" value="EXODEOXYRIBONUCLEASE 7 SMALL SUBUNIT"/>
    <property type="match status" value="1"/>
</dbReference>
<dbReference type="Pfam" id="PF02609">
    <property type="entry name" value="Exonuc_VII_S"/>
    <property type="match status" value="1"/>
</dbReference>
<reference evidence="8 9" key="1">
    <citation type="submission" date="2019-03" db="EMBL/GenBank/DDBJ databases">
        <title>Deep-cultivation of Planctomycetes and their phenomic and genomic characterization uncovers novel biology.</title>
        <authorList>
            <person name="Wiegand S."/>
            <person name="Jogler M."/>
            <person name="Boedeker C."/>
            <person name="Pinto D."/>
            <person name="Vollmers J."/>
            <person name="Rivas-Marin E."/>
            <person name="Kohn T."/>
            <person name="Peeters S.H."/>
            <person name="Heuer A."/>
            <person name="Rast P."/>
            <person name="Oberbeckmann S."/>
            <person name="Bunk B."/>
            <person name="Jeske O."/>
            <person name="Meyerdierks A."/>
            <person name="Storesund J.E."/>
            <person name="Kallscheuer N."/>
            <person name="Luecker S."/>
            <person name="Lage O.M."/>
            <person name="Pohl T."/>
            <person name="Merkel B.J."/>
            <person name="Hornburger P."/>
            <person name="Mueller R.-W."/>
            <person name="Bruemmer F."/>
            <person name="Labrenz M."/>
            <person name="Spormann A.M."/>
            <person name="Op den Camp H."/>
            <person name="Overmann J."/>
            <person name="Amann R."/>
            <person name="Jetten M.S.M."/>
            <person name="Mascher T."/>
            <person name="Medema M.H."/>
            <person name="Devos D.P."/>
            <person name="Kaster A.-K."/>
            <person name="Ovreas L."/>
            <person name="Rohde M."/>
            <person name="Galperin M.Y."/>
            <person name="Jogler C."/>
        </authorList>
    </citation>
    <scope>NUCLEOTIDE SEQUENCE [LARGE SCALE GENOMIC DNA]</scope>
    <source>
        <strain evidence="8 9">V144</strain>
    </source>
</reference>
<comment type="catalytic activity">
    <reaction evidence="6">
        <text>Exonucleolytic cleavage in either 5'- to 3'- or 3'- to 5'-direction to yield nucleoside 5'-phosphates.</text>
        <dbReference type="EC" id="3.1.11.6"/>
    </reaction>
</comment>
<evidence type="ECO:0000256" key="3">
    <source>
        <dbReference type="ARBA" id="ARBA00022722"/>
    </source>
</evidence>
<feature type="region of interest" description="Disordered" evidence="7">
    <location>
        <begin position="74"/>
        <end position="120"/>
    </location>
</feature>
<dbReference type="EC" id="3.1.11.6" evidence="6"/>
<evidence type="ECO:0000256" key="5">
    <source>
        <dbReference type="ARBA" id="ARBA00022839"/>
    </source>
</evidence>
<dbReference type="GO" id="GO:0006308">
    <property type="term" value="P:DNA catabolic process"/>
    <property type="evidence" value="ECO:0007669"/>
    <property type="project" value="UniProtKB-UniRule"/>
</dbReference>
<comment type="subunit">
    <text evidence="6">Heterooligomer composed of large and small subunits.</text>
</comment>
<keyword evidence="3 6" id="KW-0540">Nuclease</keyword>
<organism evidence="8 9">
    <name type="scientific">Gimesia aquarii</name>
    <dbReference type="NCBI Taxonomy" id="2527964"/>
    <lineage>
        <taxon>Bacteria</taxon>
        <taxon>Pseudomonadati</taxon>
        <taxon>Planctomycetota</taxon>
        <taxon>Planctomycetia</taxon>
        <taxon>Planctomycetales</taxon>
        <taxon>Planctomycetaceae</taxon>
        <taxon>Gimesia</taxon>
    </lineage>
</organism>
<evidence type="ECO:0000256" key="4">
    <source>
        <dbReference type="ARBA" id="ARBA00022801"/>
    </source>
</evidence>
<evidence type="ECO:0000256" key="6">
    <source>
        <dbReference type="HAMAP-Rule" id="MF_00337"/>
    </source>
</evidence>
<keyword evidence="2 6" id="KW-0963">Cytoplasm</keyword>
<comment type="function">
    <text evidence="6">Bidirectionally degrades single-stranded DNA into large acid-insoluble oligonucleotides, which are then degraded further into small acid-soluble oligonucleotides.</text>
</comment>
<dbReference type="EMBL" id="CP037920">
    <property type="protein sequence ID" value="QDT99794.1"/>
    <property type="molecule type" value="Genomic_DNA"/>
</dbReference>
<name>A0A517W3G3_9PLAN</name>
<keyword evidence="5 6" id="KW-0269">Exonuclease</keyword>
<dbReference type="GO" id="GO:0008855">
    <property type="term" value="F:exodeoxyribonuclease VII activity"/>
    <property type="evidence" value="ECO:0007669"/>
    <property type="project" value="UniProtKB-UniRule"/>
</dbReference>
<comment type="subcellular location">
    <subcellularLocation>
        <location evidence="6">Cytoplasm</location>
    </subcellularLocation>
</comment>
<dbReference type="GO" id="GO:0005829">
    <property type="term" value="C:cytosol"/>
    <property type="evidence" value="ECO:0007669"/>
    <property type="project" value="TreeGrafter"/>
</dbReference>
<evidence type="ECO:0000256" key="7">
    <source>
        <dbReference type="SAM" id="MobiDB-lite"/>
    </source>
</evidence>
<dbReference type="HAMAP" id="MF_00337">
    <property type="entry name" value="Exonuc_7_S"/>
    <property type="match status" value="1"/>
</dbReference>
<dbReference type="Proteomes" id="UP000318704">
    <property type="component" value="Chromosome"/>
</dbReference>
<evidence type="ECO:0000313" key="9">
    <source>
        <dbReference type="Proteomes" id="UP000318704"/>
    </source>
</evidence>
<proteinExistence type="inferred from homology"/>
<evidence type="ECO:0000256" key="2">
    <source>
        <dbReference type="ARBA" id="ARBA00022490"/>
    </source>
</evidence>
<keyword evidence="4 6" id="KW-0378">Hydrolase</keyword>
<dbReference type="GO" id="GO:0009318">
    <property type="term" value="C:exodeoxyribonuclease VII complex"/>
    <property type="evidence" value="ECO:0007669"/>
    <property type="project" value="UniProtKB-UniRule"/>
</dbReference>
<feature type="compositionally biased region" description="Basic and acidic residues" evidence="7">
    <location>
        <begin position="106"/>
        <end position="120"/>
    </location>
</feature>
<evidence type="ECO:0000256" key="1">
    <source>
        <dbReference type="ARBA" id="ARBA00009998"/>
    </source>
</evidence>
<dbReference type="RefSeq" id="WP_144989620.1">
    <property type="nucleotide sequence ID" value="NZ_CP037920.1"/>
</dbReference>
<dbReference type="InterPro" id="IPR037004">
    <property type="entry name" value="Exonuc_VII_ssu_sf"/>
</dbReference>
<comment type="similarity">
    <text evidence="1 6">Belongs to the XseB family.</text>
</comment>
<evidence type="ECO:0000313" key="8">
    <source>
        <dbReference type="EMBL" id="QDT99794.1"/>
    </source>
</evidence>
<sequence>MAKKKAAKSNSKAPLFEDSLAELQEIVSTLEEGTAGLEESMENFERGVKLLRSCYQSLESAEQKIEILTRVDDDGNPVLEDFDATASIDTKGPAKTGRRKSSAKKTNKDDTESQNDRTLF</sequence>
<protein>
    <recommendedName>
        <fullName evidence="6">Exodeoxyribonuclease 7 small subunit</fullName>
        <ecNumber evidence="6">3.1.11.6</ecNumber>
    </recommendedName>
    <alternativeName>
        <fullName evidence="6">Exodeoxyribonuclease VII small subunit</fullName>
        <shortName evidence="6">Exonuclease VII small subunit</shortName>
    </alternativeName>
</protein>
<dbReference type="InterPro" id="IPR003761">
    <property type="entry name" value="Exonuc_VII_S"/>
</dbReference>
<gene>
    <name evidence="6 8" type="primary">xseB</name>
    <name evidence="8" type="ORF">V144x_53070</name>
</gene>
<dbReference type="NCBIfam" id="NF002140">
    <property type="entry name" value="PRK00977.1-4"/>
    <property type="match status" value="1"/>
</dbReference>
<dbReference type="KEGG" id="gaw:V144x_53070"/>
<dbReference type="SUPFAM" id="SSF116842">
    <property type="entry name" value="XseB-like"/>
    <property type="match status" value="1"/>
</dbReference>
<dbReference type="AlphaFoldDB" id="A0A517W3G3"/>